<dbReference type="HOGENOM" id="CLU_914103_0_0_5"/>
<dbReference type="EMBL" id="ACQA01000002">
    <property type="protein sequence ID" value="EEQ93998.1"/>
    <property type="molecule type" value="Genomic_DNA"/>
</dbReference>
<evidence type="ECO:0000259" key="1">
    <source>
        <dbReference type="PROSITE" id="PS50930"/>
    </source>
</evidence>
<sequence>MGGGQAMLQTDVSEDLGSYRIHAKADLARSAVLDWPYLCGMNLLKYAVDEAISEQLALMGTASNADRAWMIEYRPNLLRFCNTHEWCRGQTRAYISELQETPTTLIAWLHKYLVLGHAVAVHDVTDLPRTARAIQVEFLRQGNKSVLSVPVFYDNKLRGIIGFDTTVANKIWSTSEVNALFQCANLIGQAKYSTGHALEKTIAPENAAPLVYLSNRGVVRGVQPEIIVGVRSAGNYSEIWLEDGSMLLDSRSLGMWSSLLPSKIFLRVHRTAFVNSLHVVNVDRRKIDKWQIRMRSVDRAWPVSRSYRKQLRERMGI</sequence>
<comment type="caution">
    <text evidence="2">The sequence shown here is derived from an EMBL/GenBank/DDBJ whole genome shotgun (WGS) entry which is preliminary data.</text>
</comment>
<dbReference type="Gene3D" id="3.30.450.40">
    <property type="match status" value="1"/>
</dbReference>
<dbReference type="SUPFAM" id="SSF55781">
    <property type="entry name" value="GAF domain-like"/>
    <property type="match status" value="1"/>
</dbReference>
<name>C4WNS1_9HYPH</name>
<dbReference type="SMART" id="SM00850">
    <property type="entry name" value="LytTR"/>
    <property type="match status" value="1"/>
</dbReference>
<dbReference type="Pfam" id="PF04397">
    <property type="entry name" value="LytTR"/>
    <property type="match status" value="1"/>
</dbReference>
<evidence type="ECO:0000313" key="2">
    <source>
        <dbReference type="EMBL" id="EEQ93998.1"/>
    </source>
</evidence>
<dbReference type="Pfam" id="PF01590">
    <property type="entry name" value="GAF"/>
    <property type="match status" value="1"/>
</dbReference>
<feature type="domain" description="HTH LytTR-type" evidence="1">
    <location>
        <begin position="260"/>
        <end position="317"/>
    </location>
</feature>
<evidence type="ECO:0000313" key="3">
    <source>
        <dbReference type="Proteomes" id="UP000004386"/>
    </source>
</evidence>
<dbReference type="AlphaFoldDB" id="C4WNS1"/>
<dbReference type="SMART" id="SM00065">
    <property type="entry name" value="GAF"/>
    <property type="match status" value="1"/>
</dbReference>
<dbReference type="InterPro" id="IPR029016">
    <property type="entry name" value="GAF-like_dom_sf"/>
</dbReference>
<dbReference type="InterPro" id="IPR003018">
    <property type="entry name" value="GAF"/>
</dbReference>
<dbReference type="PROSITE" id="PS50930">
    <property type="entry name" value="HTH_LYTTR"/>
    <property type="match status" value="1"/>
</dbReference>
<organism evidence="2 3">
    <name type="scientific">Brucella intermedia LMG 3301</name>
    <dbReference type="NCBI Taxonomy" id="641118"/>
    <lineage>
        <taxon>Bacteria</taxon>
        <taxon>Pseudomonadati</taxon>
        <taxon>Pseudomonadota</taxon>
        <taxon>Alphaproteobacteria</taxon>
        <taxon>Hyphomicrobiales</taxon>
        <taxon>Brucellaceae</taxon>
        <taxon>Brucella/Ochrobactrum group</taxon>
        <taxon>Brucella</taxon>
    </lineage>
</organism>
<gene>
    <name evidence="2" type="ORF">OINT_2001198</name>
</gene>
<accession>C4WNS1</accession>
<reference evidence="2 3" key="1">
    <citation type="submission" date="2009-05" db="EMBL/GenBank/DDBJ databases">
        <authorList>
            <person name="Setubal J.C."/>
            <person name="Boyle S."/>
            <person name="Crasta O.R."/>
            <person name="Gillespie J.J."/>
            <person name="Kenyon R.W."/>
            <person name="Lu J."/>
            <person name="Mane S."/>
            <person name="Nagrani S."/>
            <person name="Shallom J.M."/>
            <person name="Shallom S."/>
            <person name="Shukla M."/>
            <person name="Snyder E.E."/>
            <person name="Sobral B.W."/>
            <person name="Wattam A.R."/>
            <person name="Will R."/>
            <person name="Williams K."/>
            <person name="Yoo H."/>
            <person name="Munk C."/>
            <person name="Tapia R."/>
            <person name="Green L."/>
            <person name="Rogers Y."/>
            <person name="Detter J.C."/>
            <person name="Bruce D."/>
            <person name="Brettin T.S."/>
            <person name="Tsolis R."/>
        </authorList>
    </citation>
    <scope>NUCLEOTIDE SEQUENCE [LARGE SCALE GENOMIC DNA]</scope>
    <source>
        <strain evidence="2 3">LMG 3301</strain>
    </source>
</reference>
<dbReference type="InterPro" id="IPR007492">
    <property type="entry name" value="LytTR_DNA-bd_dom"/>
</dbReference>
<protein>
    <submittedName>
        <fullName evidence="2">Response regulator receiver protein</fullName>
    </submittedName>
</protein>
<proteinExistence type="predicted"/>
<dbReference type="Proteomes" id="UP000004386">
    <property type="component" value="Unassembled WGS sequence"/>
</dbReference>
<dbReference type="Gene3D" id="2.40.50.1020">
    <property type="entry name" value="LytTr DNA-binding domain"/>
    <property type="match status" value="1"/>
</dbReference>
<dbReference type="GO" id="GO:0003677">
    <property type="term" value="F:DNA binding"/>
    <property type="evidence" value="ECO:0007669"/>
    <property type="project" value="InterPro"/>
</dbReference>